<protein>
    <recommendedName>
        <fullName evidence="4">Cation tolerance protein CutA</fullName>
    </recommendedName>
</protein>
<gene>
    <name evidence="2" type="ORF">BD935_02635</name>
</gene>
<evidence type="ECO:0008006" key="4">
    <source>
        <dbReference type="Google" id="ProtNLM"/>
    </source>
</evidence>
<dbReference type="GO" id="GO:0010038">
    <property type="term" value="P:response to metal ion"/>
    <property type="evidence" value="ECO:0007669"/>
    <property type="project" value="InterPro"/>
</dbReference>
<dbReference type="PANTHER" id="PTHR23419:SF8">
    <property type="entry name" value="FI09726P"/>
    <property type="match status" value="1"/>
</dbReference>
<dbReference type="AlphaFoldDB" id="A0A1J5T855"/>
<comment type="similarity">
    <text evidence="1">Belongs to the CutA family.</text>
</comment>
<dbReference type="Proteomes" id="UP000183080">
    <property type="component" value="Unassembled WGS sequence"/>
</dbReference>
<dbReference type="InterPro" id="IPR015867">
    <property type="entry name" value="N-reg_PII/ATP_PRibTrfase_C"/>
</dbReference>
<evidence type="ECO:0000256" key="1">
    <source>
        <dbReference type="ARBA" id="ARBA00010169"/>
    </source>
</evidence>
<evidence type="ECO:0000313" key="2">
    <source>
        <dbReference type="EMBL" id="OIR17066.1"/>
    </source>
</evidence>
<dbReference type="Pfam" id="PF03091">
    <property type="entry name" value="CutA1"/>
    <property type="match status" value="1"/>
</dbReference>
<accession>A0A1J5T855</accession>
<dbReference type="GO" id="GO:0005507">
    <property type="term" value="F:copper ion binding"/>
    <property type="evidence" value="ECO:0007669"/>
    <property type="project" value="TreeGrafter"/>
</dbReference>
<dbReference type="EMBL" id="MIZA01000023">
    <property type="protein sequence ID" value="OIR17066.1"/>
    <property type="molecule type" value="Genomic_DNA"/>
</dbReference>
<sequence length="101" mass="11738">MSITVYTTAPDEKSAETLAKEIVVAKLGSCCNFWPVRTIYSWEGELRDDTEHIILIKTSKKKFDDLEKYIVKNHPYSMPAIVSFPWDDSHKPFKDWVNNND</sequence>
<dbReference type="Gene3D" id="3.30.70.120">
    <property type="match status" value="1"/>
</dbReference>
<comment type="caution">
    <text evidence="2">The sequence shown here is derived from an EMBL/GenBank/DDBJ whole genome shotgun (WGS) entry which is preliminary data.</text>
</comment>
<dbReference type="PANTHER" id="PTHR23419">
    <property type="entry name" value="DIVALENT CATION TOLERANCE CUTA-RELATED"/>
    <property type="match status" value="1"/>
</dbReference>
<dbReference type="InterPro" id="IPR004323">
    <property type="entry name" value="Ion_tolerance_CutA"/>
</dbReference>
<evidence type="ECO:0000313" key="3">
    <source>
        <dbReference type="Proteomes" id="UP000183080"/>
    </source>
</evidence>
<name>A0A1J5T855_9ARCH</name>
<proteinExistence type="inferred from homology"/>
<organism evidence="2 3">
    <name type="scientific">Marine Group III euryarchaeote CG-Epi1</name>
    <dbReference type="NCBI Taxonomy" id="1888995"/>
    <lineage>
        <taxon>Archaea</taxon>
        <taxon>Methanobacteriati</taxon>
        <taxon>Thermoplasmatota</taxon>
        <taxon>Thermoplasmata</taxon>
        <taxon>Candidatus Thermoprofundales</taxon>
    </lineage>
</organism>
<dbReference type="InterPro" id="IPR011322">
    <property type="entry name" value="N-reg_PII-like_a/b"/>
</dbReference>
<dbReference type="SUPFAM" id="SSF54913">
    <property type="entry name" value="GlnB-like"/>
    <property type="match status" value="1"/>
</dbReference>
<reference evidence="2 3" key="1">
    <citation type="submission" date="2016-08" db="EMBL/GenBank/DDBJ databases">
        <title>New Insights into Marine Group III Euryarchaeota, from dark to light.</title>
        <authorList>
            <person name="Haro-Moreno J.M."/>
            <person name="Rodriguez-Valera F."/>
            <person name="Lopez-Garcia P."/>
            <person name="Moreira D."/>
            <person name="Martin-Cuadrado A.B."/>
        </authorList>
    </citation>
    <scope>NUCLEOTIDE SEQUENCE [LARGE SCALE GENOMIC DNA]</scope>
    <source>
        <strain evidence="2">CG-Epi1</strain>
    </source>
</reference>
<dbReference type="STRING" id="1888995.BD935_02635"/>